<reference evidence="3 4" key="1">
    <citation type="submission" date="2024-02" db="EMBL/GenBank/DDBJ databases">
        <authorList>
            <person name="Chen Y."/>
            <person name="Shah S."/>
            <person name="Dougan E. K."/>
            <person name="Thang M."/>
            <person name="Chan C."/>
        </authorList>
    </citation>
    <scope>NUCLEOTIDE SEQUENCE [LARGE SCALE GENOMIC DNA]</scope>
</reference>
<evidence type="ECO:0000256" key="1">
    <source>
        <dbReference type="ARBA" id="ARBA00009670"/>
    </source>
</evidence>
<evidence type="ECO:0000313" key="3">
    <source>
        <dbReference type="EMBL" id="CAK9014175.1"/>
    </source>
</evidence>
<dbReference type="EMBL" id="CAXAMN010005557">
    <property type="protein sequence ID" value="CAK9014175.1"/>
    <property type="molecule type" value="Genomic_DNA"/>
</dbReference>
<dbReference type="InterPro" id="IPR050154">
    <property type="entry name" value="UbiB_kinase"/>
</dbReference>
<dbReference type="Proteomes" id="UP001642484">
    <property type="component" value="Unassembled WGS sequence"/>
</dbReference>
<organism evidence="3 4">
    <name type="scientific">Durusdinium trenchii</name>
    <dbReference type="NCBI Taxonomy" id="1381693"/>
    <lineage>
        <taxon>Eukaryota</taxon>
        <taxon>Sar</taxon>
        <taxon>Alveolata</taxon>
        <taxon>Dinophyceae</taxon>
        <taxon>Suessiales</taxon>
        <taxon>Symbiodiniaceae</taxon>
        <taxon>Durusdinium</taxon>
    </lineage>
</organism>
<dbReference type="PANTHER" id="PTHR10566">
    <property type="entry name" value="CHAPERONE-ACTIVITY OF BC1 COMPLEX CABC1 -RELATED"/>
    <property type="match status" value="1"/>
</dbReference>
<evidence type="ECO:0000313" key="4">
    <source>
        <dbReference type="Proteomes" id="UP001642484"/>
    </source>
</evidence>
<sequence length="720" mass="79793">MLAPGRPGAGPQPALARAVRAVRAVPAGLPPRQIAWPWVSSALVAFYRCAARRAHRTPCARCAARGTARASESGPRLPSVYSAEEVAEACQSHGSQVFQRFLQVFARFSGWATRAWAQWGSRRSAEEQLAQELREALVELGPSFVKVGQMLSSRVDLLPPAYVEELGRLTDRVAPFPKEEAEAILKEAWPDRALEALPSQPVAAASLGQVYCLDLEQHGCVAVKVQRPGIRGQICVDLYILRHLAGWVQRFFQLNTDLPALVDEYGARLVDELDFTREAERSVAFSRFASKLSLGSVTTARPVPELTTSSVLVTEWVQGERLELTAARDLEEAQRLQAVAMTCYLAMLLELGSLHADPHWGNLLRREDGVLVIIDWGLVADIDDGLRRQILRYVANILSNDYDAIPADLVAMGFIAPRGLMAMEEKQVARSISDVFQSLAAGGTAQQRIADVLPALAEIKQQHGSIGQIPAPFVYILRCFSILEGHGLRLDRNYRIVEDCYPYLANWALRAKASEAPLIRSVLYGPRVQGAVAVPDVNQVLRLLRGLPRLQDLQEASEGGQLAEELRTSLRSLRRARALQEVLLHEAARTLDVLGREVAEASLGPVLATLGFERNEEDEAVLGALKAMQNALQEELVAGEAEELIRSPFRRFVQSLLRRMGTRLNARQGLFESADVARVLWEARPFAMALQMRLMAMLLQRFERRLGDNEKLCVYIYIIS</sequence>
<dbReference type="PANTHER" id="PTHR10566:SF118">
    <property type="entry name" value="PROTEIN KINASE DOMAIN-CONTAINING PROTEIN"/>
    <property type="match status" value="1"/>
</dbReference>
<accession>A0ABP0JIC6</accession>
<comment type="caution">
    <text evidence="3">The sequence shown here is derived from an EMBL/GenBank/DDBJ whole genome shotgun (WGS) entry which is preliminary data.</text>
</comment>
<gene>
    <name evidence="3" type="ORF">CCMP2556_LOCUS11562</name>
</gene>
<dbReference type="Pfam" id="PF03109">
    <property type="entry name" value="ABC1"/>
    <property type="match status" value="1"/>
</dbReference>
<proteinExistence type="inferred from homology"/>
<dbReference type="CDD" id="cd05121">
    <property type="entry name" value="ABC1_ADCK3-like"/>
    <property type="match status" value="1"/>
</dbReference>
<dbReference type="InterPro" id="IPR011009">
    <property type="entry name" value="Kinase-like_dom_sf"/>
</dbReference>
<keyword evidence="4" id="KW-1185">Reference proteome</keyword>
<dbReference type="SUPFAM" id="SSF56112">
    <property type="entry name" value="Protein kinase-like (PK-like)"/>
    <property type="match status" value="1"/>
</dbReference>
<evidence type="ECO:0000259" key="2">
    <source>
        <dbReference type="Pfam" id="PF03109"/>
    </source>
</evidence>
<protein>
    <recommendedName>
        <fullName evidence="2">ABC1 atypical kinase-like domain-containing protein</fullName>
    </recommendedName>
</protein>
<feature type="domain" description="ABC1 atypical kinase-like" evidence="2">
    <location>
        <begin position="168"/>
        <end position="405"/>
    </location>
</feature>
<comment type="similarity">
    <text evidence="1">Belongs to the protein kinase superfamily. ADCK protein kinase family.</text>
</comment>
<name>A0ABP0JIC6_9DINO</name>
<dbReference type="InterPro" id="IPR004147">
    <property type="entry name" value="ABC1_dom"/>
</dbReference>